<dbReference type="GO" id="GO:0006325">
    <property type="term" value="P:chromatin organization"/>
    <property type="evidence" value="ECO:0007669"/>
    <property type="project" value="UniProtKB-KW"/>
</dbReference>
<protein>
    <recommendedName>
        <fullName evidence="3">KAT8 regulatory NSL complex subunit 2</fullName>
    </recommendedName>
    <alternativeName>
        <fullName evidence="11">NSL complex protein NSL2</fullName>
    </alternativeName>
    <alternativeName>
        <fullName evidence="10">Non-specific lethal 2 homolog</fullName>
    </alternativeName>
</protein>
<evidence type="ECO:0000256" key="14">
    <source>
        <dbReference type="SAM" id="Coils"/>
    </source>
</evidence>
<comment type="subcellular location">
    <subcellularLocation>
        <location evidence="2">Mitochondrion</location>
    </subcellularLocation>
    <subcellularLocation>
        <location evidence="1">Nucleus</location>
    </subcellularLocation>
</comment>
<feature type="coiled-coil region" evidence="14">
    <location>
        <begin position="80"/>
        <end position="107"/>
    </location>
</feature>
<feature type="domain" description="KANL2-like probable zinc-finger" evidence="15">
    <location>
        <begin position="11"/>
        <end position="73"/>
    </location>
</feature>
<dbReference type="EMBL" id="CAEY01000525">
    <property type="status" value="NOT_ANNOTATED_CDS"/>
    <property type="molecule type" value="Genomic_DNA"/>
</dbReference>
<dbReference type="KEGG" id="tut:107366923"/>
<dbReference type="PANTHER" id="PTHR13453">
    <property type="entry name" value="KAT8 REGULATORY NSL COMPLEX SUBUNIT 2"/>
    <property type="match status" value="1"/>
</dbReference>
<reference evidence="17" key="1">
    <citation type="submission" date="2011-08" db="EMBL/GenBank/DDBJ databases">
        <authorList>
            <person name="Rombauts S."/>
        </authorList>
    </citation>
    <scope>NUCLEOTIDE SEQUENCE</scope>
    <source>
        <strain evidence="17">London</strain>
    </source>
</reference>
<keyword evidence="4" id="KW-1017">Isopeptide bond</keyword>
<dbReference type="AlphaFoldDB" id="T1KTE6"/>
<evidence type="ECO:0000256" key="12">
    <source>
        <dbReference type="ARBA" id="ARBA00093359"/>
    </source>
</evidence>
<evidence type="ECO:0000256" key="10">
    <source>
        <dbReference type="ARBA" id="ARBA00032947"/>
    </source>
</evidence>
<gene>
    <name evidence="16" type="primary">107366923</name>
</gene>
<evidence type="ECO:0000256" key="3">
    <source>
        <dbReference type="ARBA" id="ARBA00015508"/>
    </source>
</evidence>
<dbReference type="InterPro" id="IPR025927">
    <property type="entry name" value="Znf_KANL2-like"/>
</dbReference>
<proteinExistence type="predicted"/>
<dbReference type="OMA" id="DKRESLC"/>
<evidence type="ECO:0000256" key="1">
    <source>
        <dbReference type="ARBA" id="ARBA00004123"/>
    </source>
</evidence>
<dbReference type="Pfam" id="PF13891">
    <property type="entry name" value="zf-C3HC3H_KANSL2"/>
    <property type="match status" value="2"/>
</dbReference>
<dbReference type="GO" id="GO:0044545">
    <property type="term" value="C:NSL complex"/>
    <property type="evidence" value="ECO:0007669"/>
    <property type="project" value="TreeGrafter"/>
</dbReference>
<evidence type="ECO:0000313" key="16">
    <source>
        <dbReference type="EnsemblMetazoa" id="tetur20g02930.1"/>
    </source>
</evidence>
<keyword evidence="6" id="KW-0832">Ubl conjugation</keyword>
<organism evidence="16 17">
    <name type="scientific">Tetranychus urticae</name>
    <name type="common">Two-spotted spider mite</name>
    <dbReference type="NCBI Taxonomy" id="32264"/>
    <lineage>
        <taxon>Eukaryota</taxon>
        <taxon>Metazoa</taxon>
        <taxon>Ecdysozoa</taxon>
        <taxon>Arthropoda</taxon>
        <taxon>Chelicerata</taxon>
        <taxon>Arachnida</taxon>
        <taxon>Acari</taxon>
        <taxon>Acariformes</taxon>
        <taxon>Trombidiformes</taxon>
        <taxon>Prostigmata</taxon>
        <taxon>Eleutherengona</taxon>
        <taxon>Raphignathae</taxon>
        <taxon>Tetranychoidea</taxon>
        <taxon>Tetranychidae</taxon>
        <taxon>Tetranychus</taxon>
    </lineage>
</organism>
<comment type="subunit">
    <text evidence="13">Component of the NSL complex at least composed of KAT8/MOF, KANSL1, KANSL2, KANSL3, MCRS1, PHF20, OGT1/OGT, WDR5 and HCFC1.</text>
</comment>
<reference evidence="16" key="2">
    <citation type="submission" date="2015-06" db="UniProtKB">
        <authorList>
            <consortium name="EnsemblMetazoa"/>
        </authorList>
    </citation>
    <scope>IDENTIFICATION</scope>
</reference>
<evidence type="ECO:0000256" key="11">
    <source>
        <dbReference type="ARBA" id="ARBA00033378"/>
    </source>
</evidence>
<dbReference type="HOGENOM" id="CLU_029808_3_0_1"/>
<dbReference type="EnsemblMetazoa" id="tetur20g02930.1">
    <property type="protein sequence ID" value="tetur20g02930.1"/>
    <property type="gene ID" value="tetur20g02930"/>
</dbReference>
<dbReference type="GO" id="GO:0005739">
    <property type="term" value="C:mitochondrion"/>
    <property type="evidence" value="ECO:0007669"/>
    <property type="project" value="UniProtKB-SubCell"/>
</dbReference>
<feature type="domain" description="KANL2-like probable zinc-finger" evidence="15">
    <location>
        <begin position="313"/>
        <end position="372"/>
    </location>
</feature>
<keyword evidence="9" id="KW-0539">Nucleus</keyword>
<evidence type="ECO:0000256" key="6">
    <source>
        <dbReference type="ARBA" id="ARBA00022843"/>
    </source>
</evidence>
<keyword evidence="17" id="KW-1185">Reference proteome</keyword>
<evidence type="ECO:0000256" key="7">
    <source>
        <dbReference type="ARBA" id="ARBA00022853"/>
    </source>
</evidence>
<accession>T1KTE6</accession>
<evidence type="ECO:0000256" key="9">
    <source>
        <dbReference type="ARBA" id="ARBA00023242"/>
    </source>
</evidence>
<dbReference type="eggNOG" id="ENOG502QTMA">
    <property type="taxonomic scope" value="Eukaryota"/>
</dbReference>
<evidence type="ECO:0000256" key="13">
    <source>
        <dbReference type="ARBA" id="ARBA00093543"/>
    </source>
</evidence>
<evidence type="ECO:0000256" key="8">
    <source>
        <dbReference type="ARBA" id="ARBA00023128"/>
    </source>
</evidence>
<keyword evidence="7" id="KW-0156">Chromatin regulator</keyword>
<dbReference type="PANTHER" id="PTHR13453:SF1">
    <property type="entry name" value="KAT8 REGULATORY NSL COMPLEX SUBUNIT 2"/>
    <property type="match status" value="1"/>
</dbReference>
<dbReference type="STRING" id="32264.T1KTE6"/>
<dbReference type="Proteomes" id="UP000015104">
    <property type="component" value="Unassembled WGS sequence"/>
</dbReference>
<keyword evidence="8" id="KW-0496">Mitochondrion</keyword>
<dbReference type="InterPro" id="IPR026316">
    <property type="entry name" value="NSL2"/>
</dbReference>
<keyword evidence="5" id="KW-0597">Phosphoprotein</keyword>
<evidence type="ECO:0000256" key="4">
    <source>
        <dbReference type="ARBA" id="ARBA00022499"/>
    </source>
</evidence>
<evidence type="ECO:0000259" key="15">
    <source>
        <dbReference type="Pfam" id="PF13891"/>
    </source>
</evidence>
<dbReference type="OrthoDB" id="677315at2759"/>
<evidence type="ECO:0000313" key="17">
    <source>
        <dbReference type="Proteomes" id="UP000015104"/>
    </source>
</evidence>
<keyword evidence="14" id="KW-0175">Coiled coil</keyword>
<dbReference type="GO" id="GO:0005634">
    <property type="term" value="C:nucleus"/>
    <property type="evidence" value="ECO:0007669"/>
    <property type="project" value="UniProtKB-SubCell"/>
</dbReference>
<evidence type="ECO:0000256" key="2">
    <source>
        <dbReference type="ARBA" id="ARBA00004173"/>
    </source>
</evidence>
<sequence length="389" mass="45115">MNRSSDGKELCSYIHRICLQNKLDGFDYCIRHILVDKSAPFKQCTFIHPISNKRCPNAARKSERSSQILCPWHIKKMFLKSKHHQLHQQLQQNIEEAKAKREGLSGLLLQLEHYAYSQDPTKRRANINWVKQDDDNSITASDYLRNKISEAAVESLDQESDEESSNPMLEDVLRPDLLDSDSENFDSDQDDPLKHAGVYTAEEVSLILRDKMLKLQSLYIGQFKHLQYLLREKYKKYIQSLQIEKEAEVLMGDAGDCDGSDSSYSEDDVYKLRALVKYHRYRGPEALLKDKAREKRRALLEGENFKPKIYAKCIFNKEVQCQNQALPLSHYCKSHILYDSNQVLFRPCAAGEPPCFNPVISIRRHHTCMLHSDLKQNPEIDNLVLNLEK</sequence>
<name>T1KTE6_TETUR</name>
<comment type="function">
    <text evidence="12">Non-catalytic component of the NSL histone acetyltransferase complex, a multiprotein complex that mediates histone H4 acetylation at 'Lys-5'- and 'Lys-8' (H4K5ac and H4K8ac) at transcription start sites and promotes transcription initiation. Required for NSL complex stability and for transcription of intraciliary transport genes in both ciliated and non-ciliated cells by regulating histone H4 acetylation at 'Lys-5'- and 'Lys-12' (H4K5ac and H4K12ac). This is necessary for cilium assembly in ciliated cells and for organization of the microtubule cytoskeleton in non-ciliated cells. Required within the NSL complex to maintain nuclear architecture stability by promoting KAT8-mediated acetylation of lamin LMNA.</text>
</comment>
<evidence type="ECO:0000256" key="5">
    <source>
        <dbReference type="ARBA" id="ARBA00022553"/>
    </source>
</evidence>